<evidence type="ECO:0008006" key="4">
    <source>
        <dbReference type="Google" id="ProtNLM"/>
    </source>
</evidence>
<evidence type="ECO:0000313" key="3">
    <source>
        <dbReference type="Proteomes" id="UP000199707"/>
    </source>
</evidence>
<proteinExistence type="predicted"/>
<dbReference type="RefSeq" id="WP_090362852.1">
    <property type="nucleotide sequence ID" value="NZ_FMUB01000012.1"/>
</dbReference>
<dbReference type="AlphaFoldDB" id="A0A1G4WVG3"/>
<evidence type="ECO:0000313" key="2">
    <source>
        <dbReference type="EMBL" id="SCX30416.1"/>
    </source>
</evidence>
<feature type="signal peptide" evidence="1">
    <location>
        <begin position="1"/>
        <end position="35"/>
    </location>
</feature>
<accession>A0A1G4WVG3</accession>
<dbReference type="EMBL" id="FMUB01000012">
    <property type="protein sequence ID" value="SCX30416.1"/>
    <property type="molecule type" value="Genomic_DNA"/>
</dbReference>
<dbReference type="STRING" id="1502745.SAMN02799620_05053"/>
<evidence type="ECO:0000256" key="1">
    <source>
        <dbReference type="SAM" id="SignalP"/>
    </source>
</evidence>
<name>A0A1G4WVG3_9MYCO</name>
<reference evidence="3" key="1">
    <citation type="submission" date="2016-10" db="EMBL/GenBank/DDBJ databases">
        <authorList>
            <person name="Varghese N."/>
            <person name="Submissions S."/>
        </authorList>
    </citation>
    <scope>NUCLEOTIDE SEQUENCE [LARGE SCALE GENOMIC DNA]</scope>
    <source>
        <strain evidence="3">UNC267MFSha1.1M11</strain>
    </source>
</reference>
<keyword evidence="1" id="KW-0732">Signal</keyword>
<dbReference type="Proteomes" id="UP000199707">
    <property type="component" value="Unassembled WGS sequence"/>
</dbReference>
<gene>
    <name evidence="2" type="ORF">SAMN02799620_05053</name>
</gene>
<protein>
    <recommendedName>
        <fullName evidence="4">MspA protein</fullName>
    </recommendedName>
</protein>
<sequence length="133" mass="13887">MSALATHFSNATTKFQVGVATCAVAAAATLTPAIAAQADIATPVPLAPVTQVLDNIAQDNWLQNQLWWIGSPRDPAKPASTVLVFTPLALIPGFLKPIYKSITAGLNFQVCLLGATAKIGPYGTFTISFSRGC</sequence>
<feature type="chain" id="PRO_5011534121" description="MspA protein" evidence="1">
    <location>
        <begin position="36"/>
        <end position="133"/>
    </location>
</feature>
<organism evidence="2 3">
    <name type="scientific">Mycolicibacterium fluoranthenivorans</name>
    <dbReference type="NCBI Taxonomy" id="258505"/>
    <lineage>
        <taxon>Bacteria</taxon>
        <taxon>Bacillati</taxon>
        <taxon>Actinomycetota</taxon>
        <taxon>Actinomycetes</taxon>
        <taxon>Mycobacteriales</taxon>
        <taxon>Mycobacteriaceae</taxon>
        <taxon>Mycolicibacterium</taxon>
    </lineage>
</organism>